<dbReference type="EMBL" id="LGRX02003287">
    <property type="protein sequence ID" value="KAK3282478.1"/>
    <property type="molecule type" value="Genomic_DNA"/>
</dbReference>
<name>A0AAE0GQS2_9CHLO</name>
<reference evidence="2 3" key="1">
    <citation type="journal article" date="2015" name="Genome Biol. Evol.">
        <title>Comparative Genomics of a Bacterivorous Green Alga Reveals Evolutionary Causalities and Consequences of Phago-Mixotrophic Mode of Nutrition.</title>
        <authorList>
            <person name="Burns J.A."/>
            <person name="Paasch A."/>
            <person name="Narechania A."/>
            <person name="Kim E."/>
        </authorList>
    </citation>
    <scope>NUCLEOTIDE SEQUENCE [LARGE SCALE GENOMIC DNA]</scope>
    <source>
        <strain evidence="2 3">PLY_AMNH</strain>
    </source>
</reference>
<protein>
    <submittedName>
        <fullName evidence="2">Uncharacterized protein</fullName>
    </submittedName>
</protein>
<evidence type="ECO:0000313" key="2">
    <source>
        <dbReference type="EMBL" id="KAK3282478.1"/>
    </source>
</evidence>
<evidence type="ECO:0000313" key="3">
    <source>
        <dbReference type="Proteomes" id="UP001190700"/>
    </source>
</evidence>
<comment type="caution">
    <text evidence="2">The sequence shown here is derived from an EMBL/GenBank/DDBJ whole genome shotgun (WGS) entry which is preliminary data.</text>
</comment>
<evidence type="ECO:0000256" key="1">
    <source>
        <dbReference type="SAM" id="MobiDB-lite"/>
    </source>
</evidence>
<keyword evidence="3" id="KW-1185">Reference proteome</keyword>
<gene>
    <name evidence="2" type="ORF">CYMTET_9786</name>
</gene>
<organism evidence="2 3">
    <name type="scientific">Cymbomonas tetramitiformis</name>
    <dbReference type="NCBI Taxonomy" id="36881"/>
    <lineage>
        <taxon>Eukaryota</taxon>
        <taxon>Viridiplantae</taxon>
        <taxon>Chlorophyta</taxon>
        <taxon>Pyramimonadophyceae</taxon>
        <taxon>Pyramimonadales</taxon>
        <taxon>Pyramimonadaceae</taxon>
        <taxon>Cymbomonas</taxon>
    </lineage>
</organism>
<accession>A0AAE0GQS2</accession>
<dbReference type="Proteomes" id="UP001190700">
    <property type="component" value="Unassembled WGS sequence"/>
</dbReference>
<proteinExistence type="predicted"/>
<dbReference type="AlphaFoldDB" id="A0AAE0GQS2"/>
<sequence length="323" mass="34575">MLRAGLLCARLGSPVAQSMCRGADRSARLAPTSEVGATLVGKAAGGSRAVGVSGAAGSRSGMVATSAMRTRSLSTQGSGWWCRWAGEIDGGDEVVRYDDGGDDVNHDLTLGWSRWNGLTMGVGSDSRWGAGSDMEVADEAEGAELVLPEHGSPRVPEYGREGEAAAEQLGLGRRGLVRALLVVISLAYTSVRWGAVASEWLGSRPRLVRPPSERKSEHTLLTSSALEAFLRGLEFGGSHMVLRATLGRDLTLLELEALDKGLERPEQVIFRRVPCWTGVLDVAVRAVRHMRQTVIDRANDPPPADEPAYRCPVRSERTGAHIQ</sequence>
<feature type="region of interest" description="Disordered" evidence="1">
    <location>
        <begin position="297"/>
        <end position="323"/>
    </location>
</feature>
<feature type="compositionally biased region" description="Basic and acidic residues" evidence="1">
    <location>
        <begin position="313"/>
        <end position="323"/>
    </location>
</feature>